<feature type="modified residue" description="4-aspartylphosphate" evidence="3">
    <location>
        <position position="57"/>
    </location>
</feature>
<dbReference type="PANTHER" id="PTHR45138">
    <property type="entry name" value="REGULATORY COMPONENTS OF SENSORY TRANSDUCTION SYSTEM"/>
    <property type="match status" value="1"/>
</dbReference>
<gene>
    <name evidence="6" type="ORF">LPTSP4_35840</name>
</gene>
<dbReference type="InterPro" id="IPR029787">
    <property type="entry name" value="Nucleotide_cyclase"/>
</dbReference>
<dbReference type="AlphaFoldDB" id="A0A2P2E593"/>
<evidence type="ECO:0000313" key="6">
    <source>
        <dbReference type="EMBL" id="GBF52046.1"/>
    </source>
</evidence>
<feature type="domain" description="GGDEF" evidence="5">
    <location>
        <begin position="167"/>
        <end position="302"/>
    </location>
</feature>
<comment type="caution">
    <text evidence="6">The sequence shown here is derived from an EMBL/GenBank/DDBJ whole genome shotgun (WGS) entry which is preliminary data.</text>
</comment>
<dbReference type="InterPro" id="IPR000160">
    <property type="entry name" value="GGDEF_dom"/>
</dbReference>
<protein>
    <recommendedName>
        <fullName evidence="1">diguanylate cyclase</fullName>
        <ecNumber evidence="1">2.7.7.65</ecNumber>
    </recommendedName>
</protein>
<dbReference type="InterPro" id="IPR011006">
    <property type="entry name" value="CheY-like_superfamily"/>
</dbReference>
<dbReference type="GO" id="GO:0005886">
    <property type="term" value="C:plasma membrane"/>
    <property type="evidence" value="ECO:0007669"/>
    <property type="project" value="TreeGrafter"/>
</dbReference>
<dbReference type="Proteomes" id="UP000245133">
    <property type="component" value="Unassembled WGS sequence"/>
</dbReference>
<dbReference type="SMART" id="SM00448">
    <property type="entry name" value="REC"/>
    <property type="match status" value="1"/>
</dbReference>
<dbReference type="PROSITE" id="PS50110">
    <property type="entry name" value="RESPONSE_REGULATORY"/>
    <property type="match status" value="1"/>
</dbReference>
<dbReference type="Pfam" id="PF00072">
    <property type="entry name" value="Response_reg"/>
    <property type="match status" value="1"/>
</dbReference>
<dbReference type="EMBL" id="BFBB01000009">
    <property type="protein sequence ID" value="GBF52046.1"/>
    <property type="molecule type" value="Genomic_DNA"/>
</dbReference>
<dbReference type="Pfam" id="PF00990">
    <property type="entry name" value="GGDEF"/>
    <property type="match status" value="1"/>
</dbReference>
<feature type="domain" description="Response regulatory" evidence="4">
    <location>
        <begin position="8"/>
        <end position="124"/>
    </location>
</feature>
<dbReference type="InterPro" id="IPR001789">
    <property type="entry name" value="Sig_transdc_resp-reg_receiver"/>
</dbReference>
<dbReference type="PROSITE" id="PS50887">
    <property type="entry name" value="GGDEF"/>
    <property type="match status" value="1"/>
</dbReference>
<proteinExistence type="predicted"/>
<keyword evidence="3" id="KW-0597">Phosphoprotein</keyword>
<dbReference type="InterPro" id="IPR043128">
    <property type="entry name" value="Rev_trsase/Diguanyl_cyclase"/>
</dbReference>
<organism evidence="6 7">
    <name type="scientific">Leptospira ryugenii</name>
    <dbReference type="NCBI Taxonomy" id="1917863"/>
    <lineage>
        <taxon>Bacteria</taxon>
        <taxon>Pseudomonadati</taxon>
        <taxon>Spirochaetota</taxon>
        <taxon>Spirochaetia</taxon>
        <taxon>Leptospirales</taxon>
        <taxon>Leptospiraceae</taxon>
        <taxon>Leptospira</taxon>
    </lineage>
</organism>
<evidence type="ECO:0000259" key="5">
    <source>
        <dbReference type="PROSITE" id="PS50887"/>
    </source>
</evidence>
<evidence type="ECO:0000256" key="2">
    <source>
        <dbReference type="ARBA" id="ARBA00034247"/>
    </source>
</evidence>
<sequence>MKAMALAHILIIEDSEIEARLLERWLRKHRYETTIALNVKEARDQIGEKEIDVVLMDWSLPDGEGIDLIKELMDSSPSGWLPIIMITSHQESSKVKEAFEAGATDFMRKPADEIELLARIYGALRIKGLQELLLETSIRDPLTNLYNRRYMDDRVTQEFFRCKRHGHPFSICLLDIDHFKHVNDTYGHDMGDSVLRCIATILKNHLRQTDVVARYGGEEYLILLPETNLQNALLVMEKIRNLVASHKQVTEDNREFFITFSGGISGGQIQTNDSVFQYMREADRLLYVAKESGRNKVLVQDKN</sequence>
<dbReference type="InterPro" id="IPR050469">
    <property type="entry name" value="Diguanylate_Cyclase"/>
</dbReference>
<dbReference type="PANTHER" id="PTHR45138:SF9">
    <property type="entry name" value="DIGUANYLATE CYCLASE DGCM-RELATED"/>
    <property type="match status" value="1"/>
</dbReference>
<dbReference type="FunFam" id="3.30.70.270:FF:000001">
    <property type="entry name" value="Diguanylate cyclase domain protein"/>
    <property type="match status" value="1"/>
</dbReference>
<evidence type="ECO:0000313" key="7">
    <source>
        <dbReference type="Proteomes" id="UP000245133"/>
    </source>
</evidence>
<dbReference type="SUPFAM" id="SSF52172">
    <property type="entry name" value="CheY-like"/>
    <property type="match status" value="1"/>
</dbReference>
<evidence type="ECO:0000256" key="1">
    <source>
        <dbReference type="ARBA" id="ARBA00012528"/>
    </source>
</evidence>
<dbReference type="NCBIfam" id="TIGR00254">
    <property type="entry name" value="GGDEF"/>
    <property type="match status" value="1"/>
</dbReference>
<dbReference type="SMART" id="SM00267">
    <property type="entry name" value="GGDEF"/>
    <property type="match status" value="1"/>
</dbReference>
<keyword evidence="7" id="KW-1185">Reference proteome</keyword>
<dbReference type="Gene3D" id="3.40.50.2300">
    <property type="match status" value="1"/>
</dbReference>
<reference evidence="6 7" key="1">
    <citation type="submission" date="2018-02" db="EMBL/GenBank/DDBJ databases">
        <title>Novel Leptospira species isolated from soil and water in Japan.</title>
        <authorList>
            <person name="Nakao R."/>
            <person name="Masuzawa T."/>
        </authorList>
    </citation>
    <scope>NUCLEOTIDE SEQUENCE [LARGE SCALE GENOMIC DNA]</scope>
    <source>
        <strain evidence="6 7">YH101</strain>
    </source>
</reference>
<evidence type="ECO:0000259" key="4">
    <source>
        <dbReference type="PROSITE" id="PS50110"/>
    </source>
</evidence>
<dbReference type="GO" id="GO:0000160">
    <property type="term" value="P:phosphorelay signal transduction system"/>
    <property type="evidence" value="ECO:0007669"/>
    <property type="project" value="InterPro"/>
</dbReference>
<dbReference type="CDD" id="cd00156">
    <property type="entry name" value="REC"/>
    <property type="match status" value="1"/>
</dbReference>
<evidence type="ECO:0000256" key="3">
    <source>
        <dbReference type="PROSITE-ProRule" id="PRU00169"/>
    </source>
</evidence>
<dbReference type="CDD" id="cd01949">
    <property type="entry name" value="GGDEF"/>
    <property type="match status" value="1"/>
</dbReference>
<comment type="catalytic activity">
    <reaction evidence="2">
        <text>2 GTP = 3',3'-c-di-GMP + 2 diphosphate</text>
        <dbReference type="Rhea" id="RHEA:24898"/>
        <dbReference type="ChEBI" id="CHEBI:33019"/>
        <dbReference type="ChEBI" id="CHEBI:37565"/>
        <dbReference type="ChEBI" id="CHEBI:58805"/>
        <dbReference type="EC" id="2.7.7.65"/>
    </reaction>
</comment>
<name>A0A2P2E593_9LEPT</name>
<dbReference type="GO" id="GO:0043709">
    <property type="term" value="P:cell adhesion involved in single-species biofilm formation"/>
    <property type="evidence" value="ECO:0007669"/>
    <property type="project" value="TreeGrafter"/>
</dbReference>
<dbReference type="Gene3D" id="3.30.70.270">
    <property type="match status" value="1"/>
</dbReference>
<dbReference type="GO" id="GO:1902201">
    <property type="term" value="P:negative regulation of bacterial-type flagellum-dependent cell motility"/>
    <property type="evidence" value="ECO:0007669"/>
    <property type="project" value="TreeGrafter"/>
</dbReference>
<dbReference type="EC" id="2.7.7.65" evidence="1"/>
<accession>A0A2P2E593</accession>
<dbReference type="GO" id="GO:0052621">
    <property type="term" value="F:diguanylate cyclase activity"/>
    <property type="evidence" value="ECO:0007669"/>
    <property type="project" value="UniProtKB-EC"/>
</dbReference>
<dbReference type="SUPFAM" id="SSF55073">
    <property type="entry name" value="Nucleotide cyclase"/>
    <property type="match status" value="1"/>
</dbReference>